<feature type="signal peptide" evidence="1">
    <location>
        <begin position="1"/>
        <end position="16"/>
    </location>
</feature>
<dbReference type="AlphaFoldDB" id="A0A1I5DQ81"/>
<accession>A0A1I5DQ81</accession>
<keyword evidence="3" id="KW-1185">Reference proteome</keyword>
<protein>
    <recommendedName>
        <fullName evidence="4">Beta/Gamma crystallin</fullName>
    </recommendedName>
</protein>
<keyword evidence="1" id="KW-0732">Signal</keyword>
<dbReference type="EMBL" id="FOVP01000013">
    <property type="protein sequence ID" value="SFO01336.1"/>
    <property type="molecule type" value="Genomic_DNA"/>
</dbReference>
<gene>
    <name evidence="2" type="ORF">SAMN04487859_11348</name>
</gene>
<evidence type="ECO:0000256" key="1">
    <source>
        <dbReference type="SAM" id="SignalP"/>
    </source>
</evidence>
<dbReference type="STRING" id="1005928.SAMN04487859_11348"/>
<organism evidence="2 3">
    <name type="scientific">Roseovarius lutimaris</name>
    <dbReference type="NCBI Taxonomy" id="1005928"/>
    <lineage>
        <taxon>Bacteria</taxon>
        <taxon>Pseudomonadati</taxon>
        <taxon>Pseudomonadota</taxon>
        <taxon>Alphaproteobacteria</taxon>
        <taxon>Rhodobacterales</taxon>
        <taxon>Roseobacteraceae</taxon>
        <taxon>Roseovarius</taxon>
    </lineage>
</organism>
<evidence type="ECO:0000313" key="2">
    <source>
        <dbReference type="EMBL" id="SFO01336.1"/>
    </source>
</evidence>
<evidence type="ECO:0008006" key="4">
    <source>
        <dbReference type="Google" id="ProtNLM"/>
    </source>
</evidence>
<dbReference type="Proteomes" id="UP000198599">
    <property type="component" value="Unassembled WGS sequence"/>
</dbReference>
<feature type="chain" id="PRO_5011572905" description="Beta/Gamma crystallin" evidence="1">
    <location>
        <begin position="17"/>
        <end position="127"/>
    </location>
</feature>
<reference evidence="3" key="1">
    <citation type="submission" date="2016-10" db="EMBL/GenBank/DDBJ databases">
        <authorList>
            <person name="Varghese N."/>
            <person name="Submissions S."/>
        </authorList>
    </citation>
    <scope>NUCLEOTIDE SEQUENCE [LARGE SCALE GENOMIC DNA]</scope>
    <source>
        <strain evidence="3">DSM 28463</strain>
    </source>
</reference>
<evidence type="ECO:0000313" key="3">
    <source>
        <dbReference type="Proteomes" id="UP000198599"/>
    </source>
</evidence>
<proteinExistence type="predicted"/>
<sequence length="127" mass="14320">MFLTLSLITLTAPATAQMSGTEFDAYTRGHTFYYGAGGAPYGGEEYLDNRRVRWSFLDGKCQDGQWYEEDGMICFIYENRPEPQCWSFERSADGLVARFGGPRAMAELYEVEKSEEPLMCLGPEIGV</sequence>
<name>A0A1I5DQ81_9RHOB</name>